<name>A0A4C1W884_EUMVA</name>
<evidence type="ECO:0008006" key="4">
    <source>
        <dbReference type="Google" id="ProtNLM"/>
    </source>
</evidence>
<reference evidence="2 3" key="1">
    <citation type="journal article" date="2019" name="Commun. Biol.">
        <title>The bagworm genome reveals a unique fibroin gene that provides high tensile strength.</title>
        <authorList>
            <person name="Kono N."/>
            <person name="Nakamura H."/>
            <person name="Ohtoshi R."/>
            <person name="Tomita M."/>
            <person name="Numata K."/>
            <person name="Arakawa K."/>
        </authorList>
    </citation>
    <scope>NUCLEOTIDE SEQUENCE [LARGE SCALE GENOMIC DNA]</scope>
</reference>
<dbReference type="Proteomes" id="UP000299102">
    <property type="component" value="Unassembled WGS sequence"/>
</dbReference>
<proteinExistence type="predicted"/>
<gene>
    <name evidence="2" type="ORF">EVAR_96077_1</name>
</gene>
<evidence type="ECO:0000313" key="2">
    <source>
        <dbReference type="EMBL" id="GBP47120.1"/>
    </source>
</evidence>
<feature type="region of interest" description="Disordered" evidence="1">
    <location>
        <begin position="451"/>
        <end position="475"/>
    </location>
</feature>
<feature type="compositionally biased region" description="Acidic residues" evidence="1">
    <location>
        <begin position="451"/>
        <end position="468"/>
    </location>
</feature>
<comment type="caution">
    <text evidence="2">The sequence shown here is derived from an EMBL/GenBank/DDBJ whole genome shotgun (WGS) entry which is preliminary data.</text>
</comment>
<dbReference type="STRING" id="151549.A0A4C1W884"/>
<evidence type="ECO:0000256" key="1">
    <source>
        <dbReference type="SAM" id="MobiDB-lite"/>
    </source>
</evidence>
<dbReference type="OrthoDB" id="2668416at2759"/>
<organism evidence="2 3">
    <name type="scientific">Eumeta variegata</name>
    <name type="common">Bagworm moth</name>
    <name type="synonym">Eumeta japonica</name>
    <dbReference type="NCBI Taxonomy" id="151549"/>
    <lineage>
        <taxon>Eukaryota</taxon>
        <taxon>Metazoa</taxon>
        <taxon>Ecdysozoa</taxon>
        <taxon>Arthropoda</taxon>
        <taxon>Hexapoda</taxon>
        <taxon>Insecta</taxon>
        <taxon>Pterygota</taxon>
        <taxon>Neoptera</taxon>
        <taxon>Endopterygota</taxon>
        <taxon>Lepidoptera</taxon>
        <taxon>Glossata</taxon>
        <taxon>Ditrysia</taxon>
        <taxon>Tineoidea</taxon>
        <taxon>Psychidae</taxon>
        <taxon>Oiketicinae</taxon>
        <taxon>Eumeta</taxon>
    </lineage>
</organism>
<dbReference type="AlphaFoldDB" id="A0A4C1W884"/>
<sequence length="488" mass="55830">MRGVRGSREASQLIARQVAASRLVLIRRSWLCTWVCGAPAAGVCVSDVGRRVRVCVIRHGPVCTSRFGHNNALKHYGYGVDGFFIRHPKRFRVHPSNVDRNVSGEYTLKHNELRKNPKDFKKYYNMSISSYDELLEKIYDRIKPKNTNFTRKDETIEPGLKLSLTLRYLATKTSFSAVGAAFKVGTSTVSIIVRLTCQAIIDVLSATEMQPLLEEDYKRIAEDFHKVTGFPMCLGAIGARRIRTVTARNKLVECPTFFFVSNSGYYITAVDFAPRSDDSSGILVLKSNEDLLTRLKKNIPKKQTSLNVEDPIEKLPYVFVANDTFKLMPDLMKPYLGQGSKSKKEKIVMFNSKLKNVLRCSEITYALLSNKWEALKNNLKLPPDFLYLIFKAASVLHNFVLRREGYDFEDSLYCEMDYKPIMHGSRSFTKIATKIRDKFTEYFVSIQNELSPEENNLEVEEKEETEEGKDEHVDIMDVEMEHMDLDSP</sequence>
<accession>A0A4C1W884</accession>
<protein>
    <recommendedName>
        <fullName evidence="4">DDE Tnp4 domain-containing protein</fullName>
    </recommendedName>
</protein>
<keyword evidence="3" id="KW-1185">Reference proteome</keyword>
<evidence type="ECO:0000313" key="3">
    <source>
        <dbReference type="Proteomes" id="UP000299102"/>
    </source>
</evidence>
<dbReference type="EMBL" id="BGZK01000495">
    <property type="protein sequence ID" value="GBP47120.1"/>
    <property type="molecule type" value="Genomic_DNA"/>
</dbReference>